<dbReference type="EMBL" id="MQWD01000001">
    <property type="protein sequence ID" value="PAP75476.1"/>
    <property type="molecule type" value="Genomic_DNA"/>
</dbReference>
<dbReference type="SUPFAM" id="SSF46894">
    <property type="entry name" value="C-terminal effector domain of the bipartite response regulators"/>
    <property type="match status" value="1"/>
</dbReference>
<dbReference type="CDD" id="cd06170">
    <property type="entry name" value="LuxR_C_like"/>
    <property type="match status" value="1"/>
</dbReference>
<organism evidence="8 9">
    <name type="scientific">Rubrivirga marina</name>
    <dbReference type="NCBI Taxonomy" id="1196024"/>
    <lineage>
        <taxon>Bacteria</taxon>
        <taxon>Pseudomonadati</taxon>
        <taxon>Rhodothermota</taxon>
        <taxon>Rhodothermia</taxon>
        <taxon>Rhodothermales</taxon>
        <taxon>Rubricoccaceae</taxon>
        <taxon>Rubrivirga</taxon>
    </lineage>
</organism>
<reference evidence="8 9" key="1">
    <citation type="submission" date="2016-11" db="EMBL/GenBank/DDBJ databases">
        <title>Study of marine rhodopsin-containing bacteria.</title>
        <authorList>
            <person name="Yoshizawa S."/>
            <person name="Kumagai Y."/>
            <person name="Kogure K."/>
        </authorList>
    </citation>
    <scope>NUCLEOTIDE SEQUENCE [LARGE SCALE GENOMIC DNA]</scope>
    <source>
        <strain evidence="8 9">SAORIC-28</strain>
    </source>
</reference>
<keyword evidence="4" id="KW-0804">Transcription</keyword>
<dbReference type="PRINTS" id="PR00038">
    <property type="entry name" value="HTHLUXR"/>
</dbReference>
<dbReference type="RefSeq" id="WP_095509108.1">
    <property type="nucleotide sequence ID" value="NZ_MQWD01000001.1"/>
</dbReference>
<keyword evidence="1 5" id="KW-0597">Phosphoprotein</keyword>
<dbReference type="OrthoDB" id="9797341at2"/>
<keyword evidence="3" id="KW-0238">DNA-binding</keyword>
<dbReference type="InterPro" id="IPR000792">
    <property type="entry name" value="Tscrpt_reg_LuxR_C"/>
</dbReference>
<evidence type="ECO:0000313" key="8">
    <source>
        <dbReference type="EMBL" id="PAP75476.1"/>
    </source>
</evidence>
<dbReference type="GO" id="GO:0000160">
    <property type="term" value="P:phosphorelay signal transduction system"/>
    <property type="evidence" value="ECO:0007669"/>
    <property type="project" value="InterPro"/>
</dbReference>
<gene>
    <name evidence="8" type="ORF">BSZ37_02950</name>
</gene>
<dbReference type="SUPFAM" id="SSF52172">
    <property type="entry name" value="CheY-like"/>
    <property type="match status" value="1"/>
</dbReference>
<dbReference type="PROSITE" id="PS50043">
    <property type="entry name" value="HTH_LUXR_2"/>
    <property type="match status" value="1"/>
</dbReference>
<keyword evidence="9" id="KW-1185">Reference proteome</keyword>
<evidence type="ECO:0000256" key="1">
    <source>
        <dbReference type="ARBA" id="ARBA00022553"/>
    </source>
</evidence>
<feature type="domain" description="Response regulatory" evidence="7">
    <location>
        <begin position="11"/>
        <end position="129"/>
    </location>
</feature>
<sequence>MPPFSDLTHVRVWIVEDDVAFREAFEEVVGPHVGLAGVFGSVEAAEARLDVLRGAETPDVVLLDVNLPGQSGIEGIGALKARAPGARVVMLTIRDDPETVAEALGAGASGYVTKGAPAERVLAAVAEAHAGGMLMGPAVARVIQASFERRPPSTDYGLTDREREVLAEMAAGGTQQDIADRLFVSRSTVNTHVQRLYEKLHVHSGSAAVAKAIRERLLAG</sequence>
<evidence type="ECO:0000259" key="7">
    <source>
        <dbReference type="PROSITE" id="PS50110"/>
    </source>
</evidence>
<comment type="caution">
    <text evidence="8">The sequence shown here is derived from an EMBL/GenBank/DDBJ whole genome shotgun (WGS) entry which is preliminary data.</text>
</comment>
<name>A0A271IW67_9BACT</name>
<dbReference type="InterPro" id="IPR016032">
    <property type="entry name" value="Sig_transdc_resp-reg_C-effctor"/>
</dbReference>
<dbReference type="Pfam" id="PF00072">
    <property type="entry name" value="Response_reg"/>
    <property type="match status" value="1"/>
</dbReference>
<dbReference type="GO" id="GO:0006355">
    <property type="term" value="P:regulation of DNA-templated transcription"/>
    <property type="evidence" value="ECO:0007669"/>
    <property type="project" value="InterPro"/>
</dbReference>
<dbReference type="PROSITE" id="PS50110">
    <property type="entry name" value="RESPONSE_REGULATORY"/>
    <property type="match status" value="1"/>
</dbReference>
<evidence type="ECO:0000256" key="4">
    <source>
        <dbReference type="ARBA" id="ARBA00023163"/>
    </source>
</evidence>
<dbReference type="AlphaFoldDB" id="A0A271IW67"/>
<dbReference type="InterPro" id="IPR039420">
    <property type="entry name" value="WalR-like"/>
</dbReference>
<dbReference type="PANTHER" id="PTHR43214:SF24">
    <property type="entry name" value="TRANSCRIPTIONAL REGULATORY PROTEIN NARL-RELATED"/>
    <property type="match status" value="1"/>
</dbReference>
<dbReference type="InterPro" id="IPR011006">
    <property type="entry name" value="CheY-like_superfamily"/>
</dbReference>
<keyword evidence="2" id="KW-0805">Transcription regulation</keyword>
<evidence type="ECO:0000256" key="3">
    <source>
        <dbReference type="ARBA" id="ARBA00023125"/>
    </source>
</evidence>
<dbReference type="Gene3D" id="3.40.50.2300">
    <property type="match status" value="1"/>
</dbReference>
<evidence type="ECO:0008006" key="10">
    <source>
        <dbReference type="Google" id="ProtNLM"/>
    </source>
</evidence>
<feature type="domain" description="HTH luxR-type" evidence="6">
    <location>
        <begin position="151"/>
        <end position="216"/>
    </location>
</feature>
<dbReference type="CDD" id="cd17535">
    <property type="entry name" value="REC_NarL-like"/>
    <property type="match status" value="1"/>
</dbReference>
<protein>
    <recommendedName>
        <fullName evidence="10">DNA-binding response regulator</fullName>
    </recommendedName>
</protein>
<evidence type="ECO:0000256" key="2">
    <source>
        <dbReference type="ARBA" id="ARBA00023015"/>
    </source>
</evidence>
<accession>A0A271IW67</accession>
<dbReference type="SMART" id="SM00448">
    <property type="entry name" value="REC"/>
    <property type="match status" value="1"/>
</dbReference>
<proteinExistence type="predicted"/>
<evidence type="ECO:0000256" key="5">
    <source>
        <dbReference type="PROSITE-ProRule" id="PRU00169"/>
    </source>
</evidence>
<dbReference type="InterPro" id="IPR058245">
    <property type="entry name" value="NreC/VraR/RcsB-like_REC"/>
</dbReference>
<dbReference type="SMART" id="SM00421">
    <property type="entry name" value="HTH_LUXR"/>
    <property type="match status" value="1"/>
</dbReference>
<dbReference type="Proteomes" id="UP000216339">
    <property type="component" value="Unassembled WGS sequence"/>
</dbReference>
<dbReference type="GO" id="GO:0003677">
    <property type="term" value="F:DNA binding"/>
    <property type="evidence" value="ECO:0007669"/>
    <property type="project" value="UniProtKB-KW"/>
</dbReference>
<dbReference type="InterPro" id="IPR001789">
    <property type="entry name" value="Sig_transdc_resp-reg_receiver"/>
</dbReference>
<dbReference type="Pfam" id="PF00196">
    <property type="entry name" value="GerE"/>
    <property type="match status" value="1"/>
</dbReference>
<evidence type="ECO:0000313" key="9">
    <source>
        <dbReference type="Proteomes" id="UP000216339"/>
    </source>
</evidence>
<feature type="modified residue" description="4-aspartylphosphate" evidence="5">
    <location>
        <position position="64"/>
    </location>
</feature>
<evidence type="ECO:0000259" key="6">
    <source>
        <dbReference type="PROSITE" id="PS50043"/>
    </source>
</evidence>
<dbReference type="PANTHER" id="PTHR43214">
    <property type="entry name" value="TWO-COMPONENT RESPONSE REGULATOR"/>
    <property type="match status" value="1"/>
</dbReference>